<accession>A0A517NZH5</accession>
<proteinExistence type="predicted"/>
<reference evidence="3 4" key="1">
    <citation type="submission" date="2019-02" db="EMBL/GenBank/DDBJ databases">
        <title>Deep-cultivation of Planctomycetes and their phenomic and genomic characterization uncovers novel biology.</title>
        <authorList>
            <person name="Wiegand S."/>
            <person name="Jogler M."/>
            <person name="Boedeker C."/>
            <person name="Pinto D."/>
            <person name="Vollmers J."/>
            <person name="Rivas-Marin E."/>
            <person name="Kohn T."/>
            <person name="Peeters S.H."/>
            <person name="Heuer A."/>
            <person name="Rast P."/>
            <person name="Oberbeckmann S."/>
            <person name="Bunk B."/>
            <person name="Jeske O."/>
            <person name="Meyerdierks A."/>
            <person name="Storesund J.E."/>
            <person name="Kallscheuer N."/>
            <person name="Luecker S."/>
            <person name="Lage O.M."/>
            <person name="Pohl T."/>
            <person name="Merkel B.J."/>
            <person name="Hornburger P."/>
            <person name="Mueller R.-W."/>
            <person name="Bruemmer F."/>
            <person name="Labrenz M."/>
            <person name="Spormann A.M."/>
            <person name="Op den Camp H."/>
            <person name="Overmann J."/>
            <person name="Amann R."/>
            <person name="Jetten M.S.M."/>
            <person name="Mascher T."/>
            <person name="Medema M.H."/>
            <person name="Devos D.P."/>
            <person name="Kaster A.-K."/>
            <person name="Ovreas L."/>
            <person name="Rohde M."/>
            <person name="Galperin M.Y."/>
            <person name="Jogler C."/>
        </authorList>
    </citation>
    <scope>NUCLEOTIDE SEQUENCE [LARGE SCALE GENOMIC DNA]</scope>
    <source>
        <strain evidence="3 4">K23_9</strain>
    </source>
</reference>
<organism evidence="3 4">
    <name type="scientific">Stieleria marina</name>
    <dbReference type="NCBI Taxonomy" id="1930275"/>
    <lineage>
        <taxon>Bacteria</taxon>
        <taxon>Pseudomonadati</taxon>
        <taxon>Planctomycetota</taxon>
        <taxon>Planctomycetia</taxon>
        <taxon>Pirellulales</taxon>
        <taxon>Pirellulaceae</taxon>
        <taxon>Stieleria</taxon>
    </lineage>
</organism>
<dbReference type="InterPro" id="IPR010870">
    <property type="entry name" value="Porin_O/P"/>
</dbReference>
<dbReference type="AlphaFoldDB" id="A0A517NZH5"/>
<dbReference type="Proteomes" id="UP000319817">
    <property type="component" value="Chromosome"/>
</dbReference>
<protein>
    <submittedName>
        <fullName evidence="3">Phosphate-selective porin O and P</fullName>
    </submittedName>
</protein>
<name>A0A517NZH5_9BACT</name>
<evidence type="ECO:0000256" key="1">
    <source>
        <dbReference type="SAM" id="MobiDB-lite"/>
    </source>
</evidence>
<gene>
    <name evidence="3" type="ORF">K239x_45210</name>
</gene>
<dbReference type="EMBL" id="CP036526">
    <property type="protein sequence ID" value="QDT12511.1"/>
    <property type="molecule type" value="Genomic_DNA"/>
</dbReference>
<sequence precursor="true">MPIVSLPHSRPVAALGIMLAFCVASLQAQQLPLSGGVNPFAMANNTTLAPPINATGAELKNKTVPGSDGQAAAPVSPADVDELALKDESASGEATSAKTDQKSEDAESSDDGEADEDKSDEDDLMERLAKLEEAFADGEKKASKKASDAKKKPALKINGRIHLDYWNFADDSDGIGFFEHQDAGDDNFGTDPEDRLFFRRIRLKFEGDLFETMTYRMQIDFNTPESGEMKDMYIGFKELPYLGTLLVGNQKRPMGLDHLNSSRFNIFIERPLVVEAFNEDARRLGITSYNHNEDQSRIWALGVYALENLTRDGKIIGDSMQLSANARLANSPWYDETSGGRGYFHWAVSGMVARPDGDNLPGDTNANEGRFRTRGELRSDSRWIDTGRIAGAEWYETLGLEAMLNVGAFHAAGEFQSNWMQRDDTTVGTGADLNFHGGYFHIAYMLTGEHMPYKRKTGTIDRIKPFENFFCVDKCDGCSGGGLGAWQVALRYSYLDLTDNDIRGGVEKNVTGGLVWYLNPYSSWQFNAVYGDIEDRAPIGGFDSGHFTALGTRFRVDF</sequence>
<feature type="region of interest" description="Disordered" evidence="1">
    <location>
        <begin position="88"/>
        <end position="122"/>
    </location>
</feature>
<dbReference type="RefSeq" id="WP_145420401.1">
    <property type="nucleotide sequence ID" value="NZ_CP036526.1"/>
</dbReference>
<dbReference type="Gene3D" id="2.40.160.10">
    <property type="entry name" value="Porin"/>
    <property type="match status" value="1"/>
</dbReference>
<evidence type="ECO:0000313" key="4">
    <source>
        <dbReference type="Proteomes" id="UP000319817"/>
    </source>
</evidence>
<feature type="compositionally biased region" description="Acidic residues" evidence="1">
    <location>
        <begin position="106"/>
        <end position="122"/>
    </location>
</feature>
<keyword evidence="2" id="KW-0732">Signal</keyword>
<keyword evidence="4" id="KW-1185">Reference proteome</keyword>
<feature type="signal peptide" evidence="2">
    <location>
        <begin position="1"/>
        <end position="28"/>
    </location>
</feature>
<dbReference type="InterPro" id="IPR023614">
    <property type="entry name" value="Porin_dom_sf"/>
</dbReference>
<feature type="chain" id="PRO_5021744344" evidence="2">
    <location>
        <begin position="29"/>
        <end position="558"/>
    </location>
</feature>
<dbReference type="OrthoDB" id="9807854at2"/>
<dbReference type="SUPFAM" id="SSF56935">
    <property type="entry name" value="Porins"/>
    <property type="match status" value="1"/>
</dbReference>
<evidence type="ECO:0000256" key="2">
    <source>
        <dbReference type="SAM" id="SignalP"/>
    </source>
</evidence>
<dbReference type="Pfam" id="PF07396">
    <property type="entry name" value="Porin_O_P"/>
    <property type="match status" value="1"/>
</dbReference>
<evidence type="ECO:0000313" key="3">
    <source>
        <dbReference type="EMBL" id="QDT12511.1"/>
    </source>
</evidence>